<accession>A0AAE1T4U7</accession>
<comment type="similarity">
    <text evidence="1">Belongs to the plant acyltransferase family.</text>
</comment>
<gene>
    <name evidence="3" type="ORF">Sango_2950700</name>
</gene>
<sequence length="464" mass="51618">MASPNALTFEVTRQNPELIPPAKPTPHEFKPLSDIDDQEGLRFQIPVIQFYRRNPVMDGKDPVKVIRDAVARALVFYYPFAGRLREMAGRKLVVECTGEGVLFIEADADVRLQQFGDALHPPFPFLGELLYDVPGSDRVVNCPLLLIQVTRLKCGGFIFAIRLNHTMSDAFGLFRFLSTVAEFARSAKIPSVLPVWQRHLLNARDPPHVSYNHREYDNIPSTNSALLPPGNMVQQSIFFGPAEISTLRSRLSPHLRHCTTVELLTACIWRCRTIAISPDPHEEVRIIILVNGRRLFNPPLPAGYYGNAFVLPVAISAAGNLCKQPLDYALELVMKTKSEVTEEYIKSVADLMVIKGRPHFAVVRTYVVSDVTHSGLKDIDYGWGTTVYGGPAKAGVGVIPGLTSFYIPSKNNKGERGIVVPICLPANAMEVFVKEFQTMVKRDNNEIASGVARKSPIFIGRTRL</sequence>
<proteinExistence type="inferred from homology"/>
<comment type="caution">
    <text evidence="3">The sequence shown here is derived from an EMBL/GenBank/DDBJ whole genome shotgun (WGS) entry which is preliminary data.</text>
</comment>
<dbReference type="PANTHER" id="PTHR31147:SF66">
    <property type="entry name" value="OS05G0315700 PROTEIN"/>
    <property type="match status" value="1"/>
</dbReference>
<evidence type="ECO:0000313" key="4">
    <source>
        <dbReference type="Proteomes" id="UP001289374"/>
    </source>
</evidence>
<evidence type="ECO:0000256" key="1">
    <source>
        <dbReference type="ARBA" id="ARBA00009861"/>
    </source>
</evidence>
<protein>
    <submittedName>
        <fullName evidence="3">Benzyl alcohol O-benzoyltransferase</fullName>
    </submittedName>
</protein>
<evidence type="ECO:0000256" key="2">
    <source>
        <dbReference type="ARBA" id="ARBA00022679"/>
    </source>
</evidence>
<dbReference type="InterPro" id="IPR023213">
    <property type="entry name" value="CAT-like_dom_sf"/>
</dbReference>
<keyword evidence="2" id="KW-0808">Transferase</keyword>
<dbReference type="AlphaFoldDB" id="A0AAE1T4U7"/>
<keyword evidence="4" id="KW-1185">Reference proteome</keyword>
<reference evidence="3" key="2">
    <citation type="journal article" date="2024" name="Plant">
        <title>Genomic evolution and insights into agronomic trait innovations of Sesamum species.</title>
        <authorList>
            <person name="Miao H."/>
            <person name="Wang L."/>
            <person name="Qu L."/>
            <person name="Liu H."/>
            <person name="Sun Y."/>
            <person name="Le M."/>
            <person name="Wang Q."/>
            <person name="Wei S."/>
            <person name="Zheng Y."/>
            <person name="Lin W."/>
            <person name="Duan Y."/>
            <person name="Cao H."/>
            <person name="Xiong S."/>
            <person name="Wang X."/>
            <person name="Wei L."/>
            <person name="Li C."/>
            <person name="Ma Q."/>
            <person name="Ju M."/>
            <person name="Zhao R."/>
            <person name="Li G."/>
            <person name="Mu C."/>
            <person name="Tian Q."/>
            <person name="Mei H."/>
            <person name="Zhang T."/>
            <person name="Gao T."/>
            <person name="Zhang H."/>
        </authorList>
    </citation>
    <scope>NUCLEOTIDE SEQUENCE</scope>
    <source>
        <strain evidence="3">K16</strain>
    </source>
</reference>
<organism evidence="3 4">
    <name type="scientific">Sesamum angolense</name>
    <dbReference type="NCBI Taxonomy" id="2727404"/>
    <lineage>
        <taxon>Eukaryota</taxon>
        <taxon>Viridiplantae</taxon>
        <taxon>Streptophyta</taxon>
        <taxon>Embryophyta</taxon>
        <taxon>Tracheophyta</taxon>
        <taxon>Spermatophyta</taxon>
        <taxon>Magnoliopsida</taxon>
        <taxon>eudicotyledons</taxon>
        <taxon>Gunneridae</taxon>
        <taxon>Pentapetalae</taxon>
        <taxon>asterids</taxon>
        <taxon>lamiids</taxon>
        <taxon>Lamiales</taxon>
        <taxon>Pedaliaceae</taxon>
        <taxon>Sesamum</taxon>
    </lineage>
</organism>
<reference evidence="3" key="1">
    <citation type="submission" date="2020-06" db="EMBL/GenBank/DDBJ databases">
        <authorList>
            <person name="Li T."/>
            <person name="Hu X."/>
            <person name="Zhang T."/>
            <person name="Song X."/>
            <person name="Zhang H."/>
            <person name="Dai N."/>
            <person name="Sheng W."/>
            <person name="Hou X."/>
            <person name="Wei L."/>
        </authorList>
    </citation>
    <scope>NUCLEOTIDE SEQUENCE</scope>
    <source>
        <strain evidence="3">K16</strain>
        <tissue evidence="3">Leaf</tissue>
    </source>
</reference>
<name>A0AAE1T4U7_9LAMI</name>
<dbReference type="PANTHER" id="PTHR31147">
    <property type="entry name" value="ACYL TRANSFERASE 4"/>
    <property type="match status" value="1"/>
</dbReference>
<evidence type="ECO:0000313" key="3">
    <source>
        <dbReference type="EMBL" id="KAK4381619.1"/>
    </source>
</evidence>
<dbReference type="InterPro" id="IPR050898">
    <property type="entry name" value="Plant_acyltransferase"/>
</dbReference>
<dbReference type="EMBL" id="JACGWL010000846">
    <property type="protein sequence ID" value="KAK4381619.1"/>
    <property type="molecule type" value="Genomic_DNA"/>
</dbReference>
<dbReference type="Gene3D" id="3.30.559.10">
    <property type="entry name" value="Chloramphenicol acetyltransferase-like domain"/>
    <property type="match status" value="2"/>
</dbReference>
<dbReference type="GO" id="GO:0016740">
    <property type="term" value="F:transferase activity"/>
    <property type="evidence" value="ECO:0007669"/>
    <property type="project" value="UniProtKB-KW"/>
</dbReference>
<dbReference type="Proteomes" id="UP001289374">
    <property type="component" value="Unassembled WGS sequence"/>
</dbReference>
<dbReference type="Pfam" id="PF02458">
    <property type="entry name" value="Transferase"/>
    <property type="match status" value="1"/>
</dbReference>